<accession>A0A9Q3HSF0</accession>
<comment type="caution">
    <text evidence="1">The sequence shown here is derived from an EMBL/GenBank/DDBJ whole genome shotgun (WGS) entry which is preliminary data.</text>
</comment>
<proteinExistence type="predicted"/>
<reference evidence="1" key="1">
    <citation type="submission" date="2021-03" db="EMBL/GenBank/DDBJ databases">
        <title>Draft genome sequence of rust myrtle Austropuccinia psidii MF-1, a brazilian biotype.</title>
        <authorList>
            <person name="Quecine M.C."/>
            <person name="Pachon D.M.R."/>
            <person name="Bonatelli M.L."/>
            <person name="Correr F.H."/>
            <person name="Franceschini L.M."/>
            <person name="Leite T.F."/>
            <person name="Margarido G.R.A."/>
            <person name="Almeida C.A."/>
            <person name="Ferrarezi J.A."/>
            <person name="Labate C.A."/>
        </authorList>
    </citation>
    <scope>NUCLEOTIDE SEQUENCE</scope>
    <source>
        <strain evidence="1">MF-1</strain>
    </source>
</reference>
<gene>
    <name evidence="1" type="ORF">O181_053204</name>
</gene>
<dbReference type="Proteomes" id="UP000765509">
    <property type="component" value="Unassembled WGS sequence"/>
</dbReference>
<dbReference type="AlphaFoldDB" id="A0A9Q3HSF0"/>
<dbReference type="EMBL" id="AVOT02023464">
    <property type="protein sequence ID" value="MBW0513489.1"/>
    <property type="molecule type" value="Genomic_DNA"/>
</dbReference>
<evidence type="ECO:0000313" key="2">
    <source>
        <dbReference type="Proteomes" id="UP000765509"/>
    </source>
</evidence>
<keyword evidence="2" id="KW-1185">Reference proteome</keyword>
<name>A0A9Q3HSF0_9BASI</name>
<evidence type="ECO:0000313" key="1">
    <source>
        <dbReference type="EMBL" id="MBW0513489.1"/>
    </source>
</evidence>
<organism evidence="1 2">
    <name type="scientific">Austropuccinia psidii MF-1</name>
    <dbReference type="NCBI Taxonomy" id="1389203"/>
    <lineage>
        <taxon>Eukaryota</taxon>
        <taxon>Fungi</taxon>
        <taxon>Dikarya</taxon>
        <taxon>Basidiomycota</taxon>
        <taxon>Pucciniomycotina</taxon>
        <taxon>Pucciniomycetes</taxon>
        <taxon>Pucciniales</taxon>
        <taxon>Sphaerophragmiaceae</taxon>
        <taxon>Austropuccinia</taxon>
    </lineage>
</organism>
<sequence>MGPEVLSGSAAQKNGIPILSDDNYSDWEAAIRAFYLYIGFLDYINRYSIIPSESSPEMLAKYKELSKKAAGTICQSLDTNNRAKFLNRSNEKNPKLLYNKISFYYQSN</sequence>
<protein>
    <submittedName>
        <fullName evidence="1">Uncharacterized protein</fullName>
    </submittedName>
</protein>